<organism evidence="2 3">
    <name type="scientific">Trichogramma brassicae</name>
    <dbReference type="NCBI Taxonomy" id="86971"/>
    <lineage>
        <taxon>Eukaryota</taxon>
        <taxon>Metazoa</taxon>
        <taxon>Ecdysozoa</taxon>
        <taxon>Arthropoda</taxon>
        <taxon>Hexapoda</taxon>
        <taxon>Insecta</taxon>
        <taxon>Pterygota</taxon>
        <taxon>Neoptera</taxon>
        <taxon>Endopterygota</taxon>
        <taxon>Hymenoptera</taxon>
        <taxon>Apocrita</taxon>
        <taxon>Proctotrupomorpha</taxon>
        <taxon>Chalcidoidea</taxon>
        <taxon>Trichogrammatidae</taxon>
        <taxon>Trichogramma</taxon>
    </lineage>
</organism>
<keyword evidence="3" id="KW-1185">Reference proteome</keyword>
<feature type="compositionally biased region" description="Low complexity" evidence="1">
    <location>
        <begin position="121"/>
        <end position="133"/>
    </location>
</feature>
<feature type="compositionally biased region" description="Low complexity" evidence="1">
    <location>
        <begin position="167"/>
        <end position="205"/>
    </location>
</feature>
<feature type="region of interest" description="Disordered" evidence="1">
    <location>
        <begin position="256"/>
        <end position="291"/>
    </location>
</feature>
<feature type="compositionally biased region" description="Basic residues" evidence="1">
    <location>
        <begin position="39"/>
        <end position="62"/>
    </location>
</feature>
<gene>
    <name evidence="2" type="ORF">TBRA_LOCUS1307</name>
</gene>
<sequence>MEMPADTADGAPNVSTNSNSSSNSSSNNTAARAKSPPRSTKRKPKPKSKSQQRCGRCRRRSQRNGAAGVSSPGRAGGTGESLGLAQERPQGAIPAPLPHLQQELQGHVQRQRPREDPHPARSPSAAAPAASASGRRLIWRSTMRRTWCRRTAAVASRPTELDRHVVSSSSSSSSSNSNSRISSHSSSNGNSRSKPATPSSTRRPSTPSPRPIQNFSTSLPRCNEQYSVLASVKVIFQNIQKAVNVNVHLSPELRRPDAAPSIARDNAKNTGQDPMPSVRTRPRAGDLRQYHPTTPENIKIEDEKIVIFIPDRSFHVSFSNFASTSSHLIASHTVKFAPEFWIIKSQKYDAAMTSISGRKKSENQTCLASLVPCVLNKTIYKSRKHPTVLRMPIRAPQRIVTAAISPITTLSPLPRGSCKYTCKTYTRSPASLPAFVNIAERRSPGTERWPPPASFPRKKGKIWEILPDHRKVRTFGQG</sequence>
<proteinExistence type="predicted"/>
<reference evidence="2 3" key="1">
    <citation type="submission" date="2020-02" db="EMBL/GenBank/DDBJ databases">
        <authorList>
            <person name="Ferguson B K."/>
        </authorList>
    </citation>
    <scope>NUCLEOTIDE SEQUENCE [LARGE SCALE GENOMIC DNA]</scope>
</reference>
<accession>A0A6H5HZY2</accession>
<dbReference type="EMBL" id="CADCXV010000290">
    <property type="protein sequence ID" value="CAB0029259.1"/>
    <property type="molecule type" value="Genomic_DNA"/>
</dbReference>
<evidence type="ECO:0000313" key="3">
    <source>
        <dbReference type="Proteomes" id="UP000479190"/>
    </source>
</evidence>
<feature type="region of interest" description="Disordered" evidence="1">
    <location>
        <begin position="1"/>
        <end position="137"/>
    </location>
</feature>
<protein>
    <submittedName>
        <fullName evidence="2">Uncharacterized protein</fullName>
    </submittedName>
</protein>
<feature type="compositionally biased region" description="Low complexity" evidence="1">
    <location>
        <begin position="15"/>
        <end position="38"/>
    </location>
</feature>
<dbReference type="Proteomes" id="UP000479190">
    <property type="component" value="Unassembled WGS sequence"/>
</dbReference>
<feature type="region of interest" description="Disordered" evidence="1">
    <location>
        <begin position="150"/>
        <end position="218"/>
    </location>
</feature>
<evidence type="ECO:0000313" key="2">
    <source>
        <dbReference type="EMBL" id="CAB0029259.1"/>
    </source>
</evidence>
<dbReference type="AlphaFoldDB" id="A0A6H5HZY2"/>
<name>A0A6H5HZY2_9HYME</name>
<evidence type="ECO:0000256" key="1">
    <source>
        <dbReference type="SAM" id="MobiDB-lite"/>
    </source>
</evidence>